<protein>
    <recommendedName>
        <fullName evidence="1">RNase H type-1 domain-containing protein</fullName>
    </recommendedName>
</protein>
<dbReference type="Pfam" id="PF13456">
    <property type="entry name" value="RVT_3"/>
    <property type="match status" value="1"/>
</dbReference>
<reference evidence="2" key="2">
    <citation type="journal article" date="2024" name="Plant">
        <title>Genomic evolution and insights into agronomic trait innovations of Sesamum species.</title>
        <authorList>
            <person name="Miao H."/>
            <person name="Wang L."/>
            <person name="Qu L."/>
            <person name="Liu H."/>
            <person name="Sun Y."/>
            <person name="Le M."/>
            <person name="Wang Q."/>
            <person name="Wei S."/>
            <person name="Zheng Y."/>
            <person name="Lin W."/>
            <person name="Duan Y."/>
            <person name="Cao H."/>
            <person name="Xiong S."/>
            <person name="Wang X."/>
            <person name="Wei L."/>
            <person name="Li C."/>
            <person name="Ma Q."/>
            <person name="Ju M."/>
            <person name="Zhao R."/>
            <person name="Li G."/>
            <person name="Mu C."/>
            <person name="Tian Q."/>
            <person name="Mei H."/>
            <person name="Zhang T."/>
            <person name="Gao T."/>
            <person name="Zhang H."/>
        </authorList>
    </citation>
    <scope>NUCLEOTIDE SEQUENCE</scope>
    <source>
        <strain evidence="2">KEN1</strain>
    </source>
</reference>
<dbReference type="InterPro" id="IPR002156">
    <property type="entry name" value="RNaseH_domain"/>
</dbReference>
<organism evidence="2">
    <name type="scientific">Sesamum latifolium</name>
    <dbReference type="NCBI Taxonomy" id="2727402"/>
    <lineage>
        <taxon>Eukaryota</taxon>
        <taxon>Viridiplantae</taxon>
        <taxon>Streptophyta</taxon>
        <taxon>Embryophyta</taxon>
        <taxon>Tracheophyta</taxon>
        <taxon>Spermatophyta</taxon>
        <taxon>Magnoliopsida</taxon>
        <taxon>eudicotyledons</taxon>
        <taxon>Gunneridae</taxon>
        <taxon>Pentapetalae</taxon>
        <taxon>asterids</taxon>
        <taxon>lamiids</taxon>
        <taxon>Lamiales</taxon>
        <taxon>Pedaliaceae</taxon>
        <taxon>Sesamum</taxon>
    </lineage>
</organism>
<dbReference type="PANTHER" id="PTHR48475:SF1">
    <property type="entry name" value="RNASE H TYPE-1 DOMAIN-CONTAINING PROTEIN"/>
    <property type="match status" value="1"/>
</dbReference>
<dbReference type="GO" id="GO:0004523">
    <property type="term" value="F:RNA-DNA hybrid ribonuclease activity"/>
    <property type="evidence" value="ECO:0007669"/>
    <property type="project" value="InterPro"/>
</dbReference>
<dbReference type="InterPro" id="IPR036397">
    <property type="entry name" value="RNaseH_sf"/>
</dbReference>
<accession>A0AAW2WBL9</accession>
<gene>
    <name evidence="2" type="ORF">Slati_2381300</name>
</gene>
<dbReference type="Gene3D" id="3.30.420.10">
    <property type="entry name" value="Ribonuclease H-like superfamily/Ribonuclease H"/>
    <property type="match status" value="1"/>
</dbReference>
<sequence length="113" mass="12653">MEYVPQKPVKGQALANFLAEHPMPVEWEISDDFSNEDVFSIEILPAWTMFFDRAARSNGAGAGVVFVLLEKQVLTYSIMLSKLNSNNVAEYQALIIGLQMTLEIGIVEIEVFL</sequence>
<dbReference type="PROSITE" id="PS50879">
    <property type="entry name" value="RNASE_H_1"/>
    <property type="match status" value="1"/>
</dbReference>
<name>A0AAW2WBL9_9LAMI</name>
<proteinExistence type="predicted"/>
<evidence type="ECO:0000313" key="2">
    <source>
        <dbReference type="EMBL" id="KAL0438983.1"/>
    </source>
</evidence>
<dbReference type="InterPro" id="IPR012337">
    <property type="entry name" value="RNaseH-like_sf"/>
</dbReference>
<reference evidence="2" key="1">
    <citation type="submission" date="2020-06" db="EMBL/GenBank/DDBJ databases">
        <authorList>
            <person name="Li T."/>
            <person name="Hu X."/>
            <person name="Zhang T."/>
            <person name="Song X."/>
            <person name="Zhang H."/>
            <person name="Dai N."/>
            <person name="Sheng W."/>
            <person name="Hou X."/>
            <person name="Wei L."/>
        </authorList>
    </citation>
    <scope>NUCLEOTIDE SEQUENCE</scope>
    <source>
        <strain evidence="2">KEN1</strain>
        <tissue evidence="2">Leaf</tissue>
    </source>
</reference>
<feature type="domain" description="RNase H type-1" evidence="1">
    <location>
        <begin position="43"/>
        <end position="113"/>
    </location>
</feature>
<dbReference type="GO" id="GO:0003676">
    <property type="term" value="F:nucleic acid binding"/>
    <property type="evidence" value="ECO:0007669"/>
    <property type="project" value="InterPro"/>
</dbReference>
<dbReference type="PANTHER" id="PTHR48475">
    <property type="entry name" value="RIBONUCLEASE H"/>
    <property type="match status" value="1"/>
</dbReference>
<dbReference type="EMBL" id="JACGWN010000008">
    <property type="protein sequence ID" value="KAL0438983.1"/>
    <property type="molecule type" value="Genomic_DNA"/>
</dbReference>
<evidence type="ECO:0000259" key="1">
    <source>
        <dbReference type="PROSITE" id="PS50879"/>
    </source>
</evidence>
<comment type="caution">
    <text evidence="2">The sequence shown here is derived from an EMBL/GenBank/DDBJ whole genome shotgun (WGS) entry which is preliminary data.</text>
</comment>
<dbReference type="SUPFAM" id="SSF53098">
    <property type="entry name" value="Ribonuclease H-like"/>
    <property type="match status" value="1"/>
</dbReference>
<dbReference type="AlphaFoldDB" id="A0AAW2WBL9"/>